<dbReference type="InterPro" id="IPR035205">
    <property type="entry name" value="DUF5320"/>
</dbReference>
<sequence>MPAGDGTGPLGYGPMTGRGAGYCAGFAAPGYVNPMPGRGWFGFGRGRGGGGFHRGGGRGWRNWFCADFYKNQLEDIKKRTDILEKAQHETDQ</sequence>
<dbReference type="EMBL" id="MEUM01000092">
    <property type="protein sequence ID" value="OGC41855.1"/>
    <property type="molecule type" value="Genomic_DNA"/>
</dbReference>
<proteinExistence type="predicted"/>
<organism evidence="1 2">
    <name type="scientific">candidate division WOR-3 bacterium RBG_13_43_14</name>
    <dbReference type="NCBI Taxonomy" id="1802590"/>
    <lineage>
        <taxon>Bacteria</taxon>
        <taxon>Bacteria division WOR-3</taxon>
    </lineage>
</organism>
<name>A0A1F4UA89_UNCW3</name>
<evidence type="ECO:0000313" key="1">
    <source>
        <dbReference type="EMBL" id="OGC41855.1"/>
    </source>
</evidence>
<reference evidence="1 2" key="1">
    <citation type="journal article" date="2016" name="Nat. Commun.">
        <title>Thousands of microbial genomes shed light on interconnected biogeochemical processes in an aquifer system.</title>
        <authorList>
            <person name="Anantharaman K."/>
            <person name="Brown C.T."/>
            <person name="Hug L.A."/>
            <person name="Sharon I."/>
            <person name="Castelle C.J."/>
            <person name="Probst A.J."/>
            <person name="Thomas B.C."/>
            <person name="Singh A."/>
            <person name="Wilkins M.J."/>
            <person name="Karaoz U."/>
            <person name="Brodie E.L."/>
            <person name="Williams K.H."/>
            <person name="Hubbard S.S."/>
            <person name="Banfield J.F."/>
        </authorList>
    </citation>
    <scope>NUCLEOTIDE SEQUENCE [LARGE SCALE GENOMIC DNA]</scope>
</reference>
<dbReference type="AlphaFoldDB" id="A0A1F4UA89"/>
<dbReference type="Pfam" id="PF17253">
    <property type="entry name" value="DUF5320"/>
    <property type="match status" value="1"/>
</dbReference>
<evidence type="ECO:0000313" key="2">
    <source>
        <dbReference type="Proteomes" id="UP000177025"/>
    </source>
</evidence>
<gene>
    <name evidence="1" type="ORF">A2Y85_03345</name>
</gene>
<protein>
    <submittedName>
        <fullName evidence="1">Uncharacterized protein</fullName>
    </submittedName>
</protein>
<accession>A0A1F4UA89</accession>
<comment type="caution">
    <text evidence="1">The sequence shown here is derived from an EMBL/GenBank/DDBJ whole genome shotgun (WGS) entry which is preliminary data.</text>
</comment>
<dbReference type="Proteomes" id="UP000177025">
    <property type="component" value="Unassembled WGS sequence"/>
</dbReference>